<feature type="transmembrane region" description="Helical" evidence="1">
    <location>
        <begin position="21"/>
        <end position="38"/>
    </location>
</feature>
<dbReference type="Proteomes" id="UP001359559">
    <property type="component" value="Unassembled WGS sequence"/>
</dbReference>
<organism evidence="2 3">
    <name type="scientific">Clitoria ternatea</name>
    <name type="common">Butterfly pea</name>
    <dbReference type="NCBI Taxonomy" id="43366"/>
    <lineage>
        <taxon>Eukaryota</taxon>
        <taxon>Viridiplantae</taxon>
        <taxon>Streptophyta</taxon>
        <taxon>Embryophyta</taxon>
        <taxon>Tracheophyta</taxon>
        <taxon>Spermatophyta</taxon>
        <taxon>Magnoliopsida</taxon>
        <taxon>eudicotyledons</taxon>
        <taxon>Gunneridae</taxon>
        <taxon>Pentapetalae</taxon>
        <taxon>rosids</taxon>
        <taxon>fabids</taxon>
        <taxon>Fabales</taxon>
        <taxon>Fabaceae</taxon>
        <taxon>Papilionoideae</taxon>
        <taxon>50 kb inversion clade</taxon>
        <taxon>NPAAA clade</taxon>
        <taxon>indigoferoid/millettioid clade</taxon>
        <taxon>Phaseoleae</taxon>
        <taxon>Clitoria</taxon>
    </lineage>
</organism>
<dbReference type="AlphaFoldDB" id="A0AAN9K4P2"/>
<keyword evidence="3" id="KW-1185">Reference proteome</keyword>
<dbReference type="PANTHER" id="PTHR33726">
    <property type="entry name" value="TRANSMEMBRANE PROTEIN"/>
    <property type="match status" value="1"/>
</dbReference>
<evidence type="ECO:0000313" key="3">
    <source>
        <dbReference type="Proteomes" id="UP001359559"/>
    </source>
</evidence>
<dbReference type="PANTHER" id="PTHR33726:SF18">
    <property type="entry name" value="PROTEIN, PUTATIVE-RELATED"/>
    <property type="match status" value="1"/>
</dbReference>
<proteinExistence type="predicted"/>
<evidence type="ECO:0000256" key="1">
    <source>
        <dbReference type="SAM" id="Phobius"/>
    </source>
</evidence>
<name>A0AAN9K4P2_CLITE</name>
<gene>
    <name evidence="2" type="ORF">RJT34_08506</name>
</gene>
<dbReference type="EMBL" id="JAYKXN010000002">
    <property type="protein sequence ID" value="KAK7310782.1"/>
    <property type="molecule type" value="Genomic_DNA"/>
</dbReference>
<feature type="transmembrane region" description="Helical" evidence="1">
    <location>
        <begin position="44"/>
        <end position="67"/>
    </location>
</feature>
<keyword evidence="1" id="KW-0472">Membrane</keyword>
<evidence type="ECO:0000313" key="2">
    <source>
        <dbReference type="EMBL" id="KAK7310782.1"/>
    </source>
</evidence>
<comment type="caution">
    <text evidence="2">The sequence shown here is derived from an EMBL/GenBank/DDBJ whole genome shotgun (WGS) entry which is preliminary data.</text>
</comment>
<reference evidence="2 3" key="1">
    <citation type="submission" date="2024-01" db="EMBL/GenBank/DDBJ databases">
        <title>The genomes of 5 underutilized Papilionoideae crops provide insights into root nodulation and disease resistance.</title>
        <authorList>
            <person name="Yuan L."/>
        </authorList>
    </citation>
    <scope>NUCLEOTIDE SEQUENCE [LARGE SCALE GENOMIC DNA]</scope>
    <source>
        <strain evidence="2">LY-2023</strain>
        <tissue evidence="2">Leaf</tissue>
    </source>
</reference>
<accession>A0AAN9K4P2</accession>
<keyword evidence="1" id="KW-0812">Transmembrane</keyword>
<sequence>MGGMKRSSFFMRLRKKSWKKFKLLCSTIFKWKLYWPLFFMDYVIFRIMYAFETLVLIFRLSIFYLCCGDIHEEVESHNQLLDRVARKILPPSWMEMSDLSHPLNPLLCKLLTDRELYFSKISGLKVWGHG</sequence>
<keyword evidence="1" id="KW-1133">Transmembrane helix</keyword>
<protein>
    <submittedName>
        <fullName evidence="2">Uncharacterized protein</fullName>
    </submittedName>
</protein>